<dbReference type="STRING" id="871325.SAMN05444349_10246"/>
<dbReference type="PROSITE" id="PS51257">
    <property type="entry name" value="PROKAR_LIPOPROTEIN"/>
    <property type="match status" value="1"/>
</dbReference>
<dbReference type="PANTHER" id="PTHR40050">
    <property type="entry name" value="INNER SPORE COAT PROTEIN H"/>
    <property type="match status" value="1"/>
</dbReference>
<evidence type="ECO:0000313" key="2">
    <source>
        <dbReference type="Proteomes" id="UP000184436"/>
    </source>
</evidence>
<dbReference type="EMBL" id="FQVD01000002">
    <property type="protein sequence ID" value="SHE40835.1"/>
    <property type="molecule type" value="Genomic_DNA"/>
</dbReference>
<dbReference type="AlphaFoldDB" id="A0A1M4T8T2"/>
<proteinExistence type="predicted"/>
<keyword evidence="2" id="KW-1185">Reference proteome</keyword>
<evidence type="ECO:0000313" key="1">
    <source>
        <dbReference type="EMBL" id="SHE40835.1"/>
    </source>
</evidence>
<reference evidence="1 2" key="1">
    <citation type="submission" date="2016-11" db="EMBL/GenBank/DDBJ databases">
        <authorList>
            <person name="Jaros S."/>
            <person name="Januszkiewicz K."/>
            <person name="Wedrychowicz H."/>
        </authorList>
    </citation>
    <scope>NUCLEOTIDE SEQUENCE [LARGE SCALE GENOMIC DNA]</scope>
    <source>
        <strain evidence="1 2">DSM 26883</strain>
    </source>
</reference>
<dbReference type="Pfam" id="PF08757">
    <property type="entry name" value="CotH"/>
    <property type="match status" value="1"/>
</dbReference>
<name>A0A1M4T8T2_9BACE</name>
<accession>A0A1M4T8T2</accession>
<dbReference type="RefSeq" id="WP_025076305.1">
    <property type="nucleotide sequence ID" value="NZ_FQVD01000002.1"/>
</dbReference>
<dbReference type="PANTHER" id="PTHR40050:SF1">
    <property type="entry name" value="INNER SPORE COAT PROTEIN H"/>
    <property type="match status" value="1"/>
</dbReference>
<dbReference type="OrthoDB" id="9803752at2"/>
<organism evidence="1 2">
    <name type="scientific">Bacteroides faecichinchillae</name>
    <dbReference type="NCBI Taxonomy" id="871325"/>
    <lineage>
        <taxon>Bacteria</taxon>
        <taxon>Pseudomonadati</taxon>
        <taxon>Bacteroidota</taxon>
        <taxon>Bacteroidia</taxon>
        <taxon>Bacteroidales</taxon>
        <taxon>Bacteroidaceae</taxon>
        <taxon>Bacteroides</taxon>
    </lineage>
</organism>
<dbReference type="InterPro" id="IPR014867">
    <property type="entry name" value="Spore_coat_CotH_CotH2/3/7"/>
</dbReference>
<gene>
    <name evidence="1" type="ORF">SAMN05444349_10246</name>
</gene>
<dbReference type="Proteomes" id="UP000184436">
    <property type="component" value="Unassembled WGS sequence"/>
</dbReference>
<protein>
    <submittedName>
        <fullName evidence="1">CotH protein</fullName>
    </submittedName>
</protein>
<dbReference type="Gene3D" id="2.60.40.2340">
    <property type="match status" value="1"/>
</dbReference>
<sequence>MKKNNLSFLQGFVRLCFILSIFLFSCSDDKKDISNNDGNEPPPVITTTSTILQQFEDALDKSLTVSDIKTTGATTTLTLSDKSTIELPIKYYVIDFTGKEIPIVTKGLTNTWVVNGTNLGIPVKTSSSGDPLIVCIAYDNNAVTVYLNDGERKIINREGEEGIYSFILEAAKNRELDKDIIAVIEGNSISAILPEGVSAESLVLTFGYRGVSVTVNGTAQESGETANNFETPLTYSLKKKDGTKIDYLVNIRSIRIPQIYIDTENNAEIKDKENYVIANIRVEDPSKLYTDGTTIERSARIRGRGNSTWGMPKKPYRIKLDKKTQLLGMSTDKDWALLANYADKSLLRNITAFNISRIVGMRWTPKSISVELYLNGKYLGVYALTEHVKVSEERLNINLADKSVDGDYLMELDFHYDEGARFKTDIKKLPMMFKDPDEPTDEQFNFVKDFYNKAESVLYSDKFTDPENGYHKYIDIESFVKYFIVQELSKNCDGNMRGSCYMAILNNNIIEQPLVWDFDIAFGNANHITTEQGASSTGPKGWYIKTCSPWFDQLFRDPAFVKALKEKWNTVKPQLDQLPQFVQNRSNELGSAAARNFGNVEDGGAGWDIHKVMWPNYIDRGSYEKEVKFLKDFIEQRLTWLDKYINEL</sequence>